<name>A0A0A9CMG8_ARUDO</name>
<feature type="chain" id="PRO_5002044529" description="Secreted protein" evidence="1">
    <location>
        <begin position="21"/>
        <end position="80"/>
    </location>
</feature>
<dbReference type="EMBL" id="GBRH01222297">
    <property type="protein sequence ID" value="JAD75598.1"/>
    <property type="molecule type" value="Transcribed_RNA"/>
</dbReference>
<evidence type="ECO:0000313" key="2">
    <source>
        <dbReference type="EMBL" id="JAD75598.1"/>
    </source>
</evidence>
<accession>A0A0A9CMG8</accession>
<feature type="signal peptide" evidence="1">
    <location>
        <begin position="1"/>
        <end position="20"/>
    </location>
</feature>
<proteinExistence type="predicted"/>
<sequence length="80" mass="8663">MFSPIVAIVCFTHSLIVTLSFLMNGCSNNANSPSLFFTRPSTILDRICSGFDKRSSLCISNSVSFFTTSSGTSSIETYCT</sequence>
<evidence type="ECO:0008006" key="3">
    <source>
        <dbReference type="Google" id="ProtNLM"/>
    </source>
</evidence>
<reference evidence="2" key="1">
    <citation type="submission" date="2014-09" db="EMBL/GenBank/DDBJ databases">
        <authorList>
            <person name="Magalhaes I.L.F."/>
            <person name="Oliveira U."/>
            <person name="Santos F.R."/>
            <person name="Vidigal T.H.D.A."/>
            <person name="Brescovit A.D."/>
            <person name="Santos A.J."/>
        </authorList>
    </citation>
    <scope>NUCLEOTIDE SEQUENCE</scope>
    <source>
        <tissue evidence="2">Shoot tissue taken approximately 20 cm above the soil surface</tissue>
    </source>
</reference>
<keyword evidence="1" id="KW-0732">Signal</keyword>
<reference evidence="2" key="2">
    <citation type="journal article" date="2015" name="Data Brief">
        <title>Shoot transcriptome of the giant reed, Arundo donax.</title>
        <authorList>
            <person name="Barrero R.A."/>
            <person name="Guerrero F.D."/>
            <person name="Moolhuijzen P."/>
            <person name="Goolsby J.A."/>
            <person name="Tidwell J."/>
            <person name="Bellgard S.E."/>
            <person name="Bellgard M.I."/>
        </authorList>
    </citation>
    <scope>NUCLEOTIDE SEQUENCE</scope>
    <source>
        <tissue evidence="2">Shoot tissue taken approximately 20 cm above the soil surface</tissue>
    </source>
</reference>
<dbReference type="AlphaFoldDB" id="A0A0A9CMG8"/>
<organism evidence="2">
    <name type="scientific">Arundo donax</name>
    <name type="common">Giant reed</name>
    <name type="synonym">Donax arundinaceus</name>
    <dbReference type="NCBI Taxonomy" id="35708"/>
    <lineage>
        <taxon>Eukaryota</taxon>
        <taxon>Viridiplantae</taxon>
        <taxon>Streptophyta</taxon>
        <taxon>Embryophyta</taxon>
        <taxon>Tracheophyta</taxon>
        <taxon>Spermatophyta</taxon>
        <taxon>Magnoliopsida</taxon>
        <taxon>Liliopsida</taxon>
        <taxon>Poales</taxon>
        <taxon>Poaceae</taxon>
        <taxon>PACMAD clade</taxon>
        <taxon>Arundinoideae</taxon>
        <taxon>Arundineae</taxon>
        <taxon>Arundo</taxon>
    </lineage>
</organism>
<evidence type="ECO:0000256" key="1">
    <source>
        <dbReference type="SAM" id="SignalP"/>
    </source>
</evidence>
<protein>
    <recommendedName>
        <fullName evidence="3">Secreted protein</fullName>
    </recommendedName>
</protein>